<sequence length="411" mass="50077">MFRMEEDDEEYEEDKEKNKKKYETNHIKYTNDKIAEEEDQFYKTYLFKPPPVWSPSKKKYSSSLPLCSSISKERSSPLHNLSSSLRTFSIFDEYEGGTIESFPRLDRDESLLDFPTWKSIVKESIHQLLFGQKYIPKKTIQIISRHPYTPLAILEEYPFVRWEYTSFYDHPQMTQTFIYNFQAKYRKRVFLRTSSLGSLGRLPNSPFHKDFHKENNNSLSLQEKKKLSYSSTLPLSLVLHNPDPSWDYPFLLLYRKWTIDQLDRLLNSYRIPWKQFSRNYFLTFDILYHFLDKPWDWKLLATHPRFSPDLILLDPILFPRWNWKHAYKHPRMTISVWNYLRKAYKQPFHSSFLLANSFQYSSELRMYSYLLIQNWIRFHRWRYTLDKKRKYLCNMIHILPYELVIHTLSFL</sequence>
<reference evidence="2" key="1">
    <citation type="journal article" date="2020" name="Nature">
        <title>Giant virus diversity and host interactions through global metagenomics.</title>
        <authorList>
            <person name="Schulz F."/>
            <person name="Roux S."/>
            <person name="Paez-Espino D."/>
            <person name="Jungbluth S."/>
            <person name="Walsh D.A."/>
            <person name="Denef V.J."/>
            <person name="McMahon K.D."/>
            <person name="Konstantinidis K.T."/>
            <person name="Eloe-Fadrosh E.A."/>
            <person name="Kyrpides N.C."/>
            <person name="Woyke T."/>
        </authorList>
    </citation>
    <scope>NUCLEOTIDE SEQUENCE</scope>
    <source>
        <strain evidence="2">GVMAG-M-3300023174-104</strain>
    </source>
</reference>
<accession>A0A6C0D129</accession>
<name>A0A6C0D129_9ZZZZ</name>
<evidence type="ECO:0000313" key="2">
    <source>
        <dbReference type="EMBL" id="QHT10271.1"/>
    </source>
</evidence>
<feature type="compositionally biased region" description="Acidic residues" evidence="1">
    <location>
        <begin position="1"/>
        <end position="13"/>
    </location>
</feature>
<feature type="region of interest" description="Disordered" evidence="1">
    <location>
        <begin position="1"/>
        <end position="20"/>
    </location>
</feature>
<organism evidence="2">
    <name type="scientific">viral metagenome</name>
    <dbReference type="NCBI Taxonomy" id="1070528"/>
    <lineage>
        <taxon>unclassified sequences</taxon>
        <taxon>metagenomes</taxon>
        <taxon>organismal metagenomes</taxon>
    </lineage>
</organism>
<proteinExistence type="predicted"/>
<protein>
    <submittedName>
        <fullName evidence="2">Uncharacterized protein</fullName>
    </submittedName>
</protein>
<dbReference type="EMBL" id="MN739519">
    <property type="protein sequence ID" value="QHT10271.1"/>
    <property type="molecule type" value="Genomic_DNA"/>
</dbReference>
<evidence type="ECO:0000256" key="1">
    <source>
        <dbReference type="SAM" id="MobiDB-lite"/>
    </source>
</evidence>
<dbReference type="AlphaFoldDB" id="A0A6C0D129"/>